<dbReference type="RefSeq" id="WP_087384174.1">
    <property type="nucleotide sequence ID" value="NZ_BAABYK010000001.1"/>
</dbReference>
<dbReference type="InterPro" id="IPR052544">
    <property type="entry name" value="Bacteriocin_Proc_Enz"/>
</dbReference>
<dbReference type="InterPro" id="IPR029479">
    <property type="entry name" value="Nitroreductase"/>
</dbReference>
<evidence type="ECO:0000313" key="3">
    <source>
        <dbReference type="Proteomes" id="UP000284434"/>
    </source>
</evidence>
<reference evidence="2 3" key="1">
    <citation type="submission" date="2018-08" db="EMBL/GenBank/DDBJ databases">
        <title>A genome reference for cultivated species of the human gut microbiota.</title>
        <authorList>
            <person name="Zou Y."/>
            <person name="Xue W."/>
            <person name="Luo G."/>
        </authorList>
    </citation>
    <scope>NUCLEOTIDE SEQUENCE [LARGE SCALE GENOMIC DNA]</scope>
    <source>
        <strain evidence="2 3">OF03-11</strain>
    </source>
</reference>
<dbReference type="GO" id="GO:0016491">
    <property type="term" value="F:oxidoreductase activity"/>
    <property type="evidence" value="ECO:0007669"/>
    <property type="project" value="InterPro"/>
</dbReference>
<feature type="domain" description="Nitroreductase" evidence="1">
    <location>
        <begin position="82"/>
        <end position="270"/>
    </location>
</feature>
<sequence>MDMQNIFYDQALSPEALDFLESSKMTSWNCHDLGMRISTVMKTPYYANQIINHTTELGFCKYVKLSSNFNQDSEFLRKLQLRRKSTREFKDYIDIQDLSNVLLNSYFITEYFETHTHHLRRRSIPSGGALYPIDLYYININTKNLQQGIYYYSPHQSHLVCYKEYRDIESTMDALKIVYPAEILGNWDLSSVSGIIVFAGILNRMSCKYGDRGIRFAITDVGAILQNIHLAAAAEEVACCAIGGYLDDEIDALMELQNPNETVLLTLFIGRN</sequence>
<dbReference type="PANTHER" id="PTHR43745:SF2">
    <property type="entry name" value="NITROREDUCTASE MJ1384-RELATED"/>
    <property type="match status" value="1"/>
</dbReference>
<evidence type="ECO:0000259" key="1">
    <source>
        <dbReference type="Pfam" id="PF00881"/>
    </source>
</evidence>
<evidence type="ECO:0000313" key="2">
    <source>
        <dbReference type="EMBL" id="RGY07803.1"/>
    </source>
</evidence>
<dbReference type="PANTHER" id="PTHR43745">
    <property type="entry name" value="NITROREDUCTASE MJ1384-RELATED"/>
    <property type="match status" value="1"/>
</dbReference>
<dbReference type="Pfam" id="PF00881">
    <property type="entry name" value="Nitroreductase"/>
    <property type="match status" value="1"/>
</dbReference>
<dbReference type="SUPFAM" id="SSF55469">
    <property type="entry name" value="FMN-dependent nitroreductase-like"/>
    <property type="match status" value="1"/>
</dbReference>
<dbReference type="Gene3D" id="3.40.109.10">
    <property type="entry name" value="NADH Oxidase"/>
    <property type="match status" value="1"/>
</dbReference>
<protein>
    <submittedName>
        <fullName evidence="2">SagB/ThcOx family dehydrogenase</fullName>
    </submittedName>
</protein>
<dbReference type="InterPro" id="IPR020051">
    <property type="entry name" value="SagB-type_dehydrogenase"/>
</dbReference>
<dbReference type="InterPro" id="IPR000415">
    <property type="entry name" value="Nitroreductase-like"/>
</dbReference>
<name>A0A413IDS7_9BACT</name>
<dbReference type="AlphaFoldDB" id="A0A413IDS7"/>
<organism evidence="2 3">
    <name type="scientific">Odoribacter splanchnicus</name>
    <dbReference type="NCBI Taxonomy" id="28118"/>
    <lineage>
        <taxon>Bacteria</taxon>
        <taxon>Pseudomonadati</taxon>
        <taxon>Bacteroidota</taxon>
        <taxon>Bacteroidia</taxon>
        <taxon>Bacteroidales</taxon>
        <taxon>Odoribacteraceae</taxon>
        <taxon>Odoribacter</taxon>
    </lineage>
</organism>
<dbReference type="NCBIfam" id="TIGR03605">
    <property type="entry name" value="antibiot_sagB"/>
    <property type="match status" value="1"/>
</dbReference>
<accession>A0A413IDS7</accession>
<comment type="caution">
    <text evidence="2">The sequence shown here is derived from an EMBL/GenBank/DDBJ whole genome shotgun (WGS) entry which is preliminary data.</text>
</comment>
<gene>
    <name evidence="2" type="ORF">DXA53_06780</name>
</gene>
<proteinExistence type="predicted"/>
<dbReference type="Proteomes" id="UP000284434">
    <property type="component" value="Unassembled WGS sequence"/>
</dbReference>
<dbReference type="EMBL" id="QSCO01000007">
    <property type="protein sequence ID" value="RGY07803.1"/>
    <property type="molecule type" value="Genomic_DNA"/>
</dbReference>
<dbReference type="CDD" id="cd02142">
    <property type="entry name" value="McbC_SagB-like_oxidoreductase"/>
    <property type="match status" value="1"/>
</dbReference>